<dbReference type="AlphaFoldDB" id="A0AAW1HLP2"/>
<evidence type="ECO:0008006" key="6">
    <source>
        <dbReference type="Google" id="ProtNLM"/>
    </source>
</evidence>
<dbReference type="GO" id="GO:0080043">
    <property type="term" value="F:quercetin 3-O-glucosyltransferase activity"/>
    <property type="evidence" value="ECO:0007669"/>
    <property type="project" value="TreeGrafter"/>
</dbReference>
<evidence type="ECO:0000256" key="2">
    <source>
        <dbReference type="ARBA" id="ARBA00022679"/>
    </source>
</evidence>
<dbReference type="PANTHER" id="PTHR11926:SF1283">
    <property type="entry name" value="GLYCOSYLTRANSFERASE"/>
    <property type="match status" value="1"/>
</dbReference>
<evidence type="ECO:0000313" key="5">
    <source>
        <dbReference type="Proteomes" id="UP001443914"/>
    </source>
</evidence>
<dbReference type="GO" id="GO:0080044">
    <property type="term" value="F:quercetin 7-O-glucosyltransferase activity"/>
    <property type="evidence" value="ECO:0007669"/>
    <property type="project" value="TreeGrafter"/>
</dbReference>
<protein>
    <recommendedName>
        <fullName evidence="6">UDP-glycosyltransferases domain-containing protein</fullName>
    </recommendedName>
</protein>
<evidence type="ECO:0000313" key="4">
    <source>
        <dbReference type="EMBL" id="KAK9677642.1"/>
    </source>
</evidence>
<reference evidence="4" key="1">
    <citation type="submission" date="2024-03" db="EMBL/GenBank/DDBJ databases">
        <title>WGS assembly of Saponaria officinalis var. Norfolk2.</title>
        <authorList>
            <person name="Jenkins J."/>
            <person name="Shu S."/>
            <person name="Grimwood J."/>
            <person name="Barry K."/>
            <person name="Goodstein D."/>
            <person name="Schmutz J."/>
            <person name="Leebens-Mack J."/>
            <person name="Osbourn A."/>
        </authorList>
    </citation>
    <scope>NUCLEOTIDE SEQUENCE [LARGE SCALE GENOMIC DNA]</scope>
    <source>
        <strain evidence="4">JIC</strain>
    </source>
</reference>
<organism evidence="4 5">
    <name type="scientific">Saponaria officinalis</name>
    <name type="common">Common soapwort</name>
    <name type="synonym">Lychnis saponaria</name>
    <dbReference type="NCBI Taxonomy" id="3572"/>
    <lineage>
        <taxon>Eukaryota</taxon>
        <taxon>Viridiplantae</taxon>
        <taxon>Streptophyta</taxon>
        <taxon>Embryophyta</taxon>
        <taxon>Tracheophyta</taxon>
        <taxon>Spermatophyta</taxon>
        <taxon>Magnoliopsida</taxon>
        <taxon>eudicotyledons</taxon>
        <taxon>Gunneridae</taxon>
        <taxon>Pentapetalae</taxon>
        <taxon>Caryophyllales</taxon>
        <taxon>Caryophyllaceae</taxon>
        <taxon>Caryophylleae</taxon>
        <taxon>Saponaria</taxon>
    </lineage>
</organism>
<gene>
    <name evidence="4" type="ORF">RND81_11G157700</name>
</gene>
<dbReference type="PANTHER" id="PTHR11926">
    <property type="entry name" value="GLUCOSYL/GLUCURONOSYL TRANSFERASES"/>
    <property type="match status" value="1"/>
</dbReference>
<accession>A0AAW1HLP2</accession>
<dbReference type="InterPro" id="IPR035595">
    <property type="entry name" value="UDP_glycos_trans_CS"/>
</dbReference>
<keyword evidence="2 3" id="KW-0808">Transferase</keyword>
<dbReference type="CDD" id="cd03784">
    <property type="entry name" value="GT1_Gtf-like"/>
    <property type="match status" value="1"/>
</dbReference>
<comment type="similarity">
    <text evidence="1 3">Belongs to the UDP-glycosyltransferase family.</text>
</comment>
<dbReference type="EMBL" id="JBDFQZ010000011">
    <property type="protein sequence ID" value="KAK9677642.1"/>
    <property type="molecule type" value="Genomic_DNA"/>
</dbReference>
<dbReference type="SUPFAM" id="SSF53756">
    <property type="entry name" value="UDP-Glycosyltransferase/glycogen phosphorylase"/>
    <property type="match status" value="1"/>
</dbReference>
<name>A0AAW1HLP2_SAPOF</name>
<dbReference type="GO" id="GO:0016104">
    <property type="term" value="P:triterpenoid biosynthetic process"/>
    <property type="evidence" value="ECO:0007669"/>
    <property type="project" value="UniProtKB-ARBA"/>
</dbReference>
<keyword evidence="5" id="KW-1185">Reference proteome</keyword>
<dbReference type="Gene3D" id="3.40.50.2000">
    <property type="entry name" value="Glycogen Phosphorylase B"/>
    <property type="match status" value="2"/>
</dbReference>
<dbReference type="Pfam" id="PF00201">
    <property type="entry name" value="UDPGT"/>
    <property type="match status" value="1"/>
</dbReference>
<dbReference type="Proteomes" id="UP001443914">
    <property type="component" value="Unassembled WGS sequence"/>
</dbReference>
<dbReference type="GO" id="GO:0016135">
    <property type="term" value="P:saponin biosynthetic process"/>
    <property type="evidence" value="ECO:0007669"/>
    <property type="project" value="UniProtKB-ARBA"/>
</dbReference>
<dbReference type="PROSITE" id="PS00375">
    <property type="entry name" value="UDPGT"/>
    <property type="match status" value="1"/>
</dbReference>
<keyword evidence="3" id="KW-0328">Glycosyltransferase</keyword>
<dbReference type="InterPro" id="IPR002213">
    <property type="entry name" value="UDP_glucos_trans"/>
</dbReference>
<sequence length="137" mass="15660">MEEIRDRGLVSGWCPQEKVLRHPSVGAFLTHCGWNSIVESISEGVPMVCWPFFADQQTNCFYTCEEWGIGEEIGEGELKRGRFEEVVRDMMVGEKGKEMREKALEWKKKAQDATTFGSSSHNNFEKLVKCITGKEHL</sequence>
<evidence type="ECO:0000256" key="1">
    <source>
        <dbReference type="ARBA" id="ARBA00009995"/>
    </source>
</evidence>
<evidence type="ECO:0000256" key="3">
    <source>
        <dbReference type="RuleBase" id="RU003718"/>
    </source>
</evidence>
<comment type="caution">
    <text evidence="4">The sequence shown here is derived from an EMBL/GenBank/DDBJ whole genome shotgun (WGS) entry which is preliminary data.</text>
</comment>
<proteinExistence type="inferred from homology"/>